<dbReference type="EMBL" id="OX451737">
    <property type="protein sequence ID" value="CAI8599888.1"/>
    <property type="molecule type" value="Genomic_DNA"/>
</dbReference>
<evidence type="ECO:0000313" key="2">
    <source>
        <dbReference type="EMBL" id="CAI8599888.1"/>
    </source>
</evidence>
<dbReference type="Pfam" id="PF13966">
    <property type="entry name" value="zf-RVT"/>
    <property type="match status" value="1"/>
</dbReference>
<dbReference type="Proteomes" id="UP001157006">
    <property type="component" value="Chromosome 2"/>
</dbReference>
<reference evidence="2 3" key="1">
    <citation type="submission" date="2023-01" db="EMBL/GenBank/DDBJ databases">
        <authorList>
            <person name="Kreplak J."/>
        </authorList>
    </citation>
    <scope>NUCLEOTIDE SEQUENCE [LARGE SCALE GENOMIC DNA]</scope>
</reference>
<evidence type="ECO:0000313" key="3">
    <source>
        <dbReference type="Proteomes" id="UP001157006"/>
    </source>
</evidence>
<name>A0AAV0ZQQ3_VICFA</name>
<gene>
    <name evidence="2" type="ORF">VFH_II195800</name>
</gene>
<dbReference type="InterPro" id="IPR026960">
    <property type="entry name" value="RVT-Znf"/>
</dbReference>
<organism evidence="2 3">
    <name type="scientific">Vicia faba</name>
    <name type="common">Broad bean</name>
    <name type="synonym">Faba vulgaris</name>
    <dbReference type="NCBI Taxonomy" id="3906"/>
    <lineage>
        <taxon>Eukaryota</taxon>
        <taxon>Viridiplantae</taxon>
        <taxon>Streptophyta</taxon>
        <taxon>Embryophyta</taxon>
        <taxon>Tracheophyta</taxon>
        <taxon>Spermatophyta</taxon>
        <taxon>Magnoliopsida</taxon>
        <taxon>eudicotyledons</taxon>
        <taxon>Gunneridae</taxon>
        <taxon>Pentapetalae</taxon>
        <taxon>rosids</taxon>
        <taxon>fabids</taxon>
        <taxon>Fabales</taxon>
        <taxon>Fabaceae</taxon>
        <taxon>Papilionoideae</taxon>
        <taxon>50 kb inversion clade</taxon>
        <taxon>NPAAA clade</taxon>
        <taxon>Hologalegina</taxon>
        <taxon>IRL clade</taxon>
        <taxon>Fabeae</taxon>
        <taxon>Vicia</taxon>
    </lineage>
</organism>
<proteinExistence type="predicted"/>
<accession>A0AAV0ZQQ3</accession>
<evidence type="ECO:0000259" key="1">
    <source>
        <dbReference type="Pfam" id="PF13966"/>
    </source>
</evidence>
<protein>
    <recommendedName>
        <fullName evidence="1">Reverse transcriptase zinc-binding domain-containing protein</fullName>
    </recommendedName>
</protein>
<dbReference type="InterPro" id="IPR036691">
    <property type="entry name" value="Endo/exonu/phosph_ase_sf"/>
</dbReference>
<dbReference type="SUPFAM" id="SSF56219">
    <property type="entry name" value="DNase I-like"/>
    <property type="match status" value="1"/>
</dbReference>
<sequence>MISLFWNIRGVAKAPSRLALKRLIKLHKPDFVFIDEPKMRRIFSLLFFSPYNSCGVHYLIDIIFWFDNWCGTPLYLDYPSYNLNDKLMVNHFIDHNTWDLSSCPVLDSVKVRIINMHIPFDIRPDKRIWKHDSSSELTLKLAYYFKRATGVPVEWRQFIWSKHIPPSKSFIAWRLLLRKFPSDEQLKILNFSLPSKCSLCGNAGESDHHLFFYCSYAASLWSWLLVAFQNNSSITCWNDIWRLSNICCSKISLLVFKVVTIFIINAIWMAHNSSRFKEKFITVSSSKVYILSTCSLAGEHSSVLCHIRMSDFVLLKFFKIRIKPPNAPKIVEVILKPPPQN</sequence>
<feature type="domain" description="Reverse transcriptase zinc-binding" evidence="1">
    <location>
        <begin position="140"/>
        <end position="221"/>
    </location>
</feature>
<dbReference type="AlphaFoldDB" id="A0AAV0ZQQ3"/>
<keyword evidence="3" id="KW-1185">Reference proteome</keyword>